<dbReference type="EMBL" id="JACMSC010000020">
    <property type="protein sequence ID" value="KAG6471938.1"/>
    <property type="molecule type" value="Genomic_DNA"/>
</dbReference>
<evidence type="ECO:0000256" key="2">
    <source>
        <dbReference type="ARBA" id="ARBA00004395"/>
    </source>
</evidence>
<dbReference type="GO" id="GO:0000139">
    <property type="term" value="C:Golgi membrane"/>
    <property type="evidence" value="ECO:0007669"/>
    <property type="project" value="UniProtKB-SubCell"/>
</dbReference>
<dbReference type="InterPro" id="IPR036865">
    <property type="entry name" value="CRAL-TRIO_dom_sf"/>
</dbReference>
<dbReference type="Proteomes" id="UP000734854">
    <property type="component" value="Unassembled WGS sequence"/>
</dbReference>
<proteinExistence type="inferred from homology"/>
<keyword evidence="3" id="KW-0333">Golgi apparatus</keyword>
<dbReference type="PANTHER" id="PTHR45657:SF43">
    <property type="entry name" value="PHOSPHATIDYLINOSITOL_PHOSPHATIDYLCHOLINE TRANSFER PROTEIN SFH9"/>
    <property type="match status" value="1"/>
</dbReference>
<evidence type="ECO:0000313" key="8">
    <source>
        <dbReference type="Proteomes" id="UP000734854"/>
    </source>
</evidence>
<dbReference type="PROSITE" id="PS50191">
    <property type="entry name" value="CRAL_TRIO"/>
    <property type="match status" value="1"/>
</dbReference>
<keyword evidence="5" id="KW-1133">Transmembrane helix</keyword>
<name>A0A8J5ERN8_ZINOF</name>
<reference evidence="7 8" key="1">
    <citation type="submission" date="2020-08" db="EMBL/GenBank/DDBJ databases">
        <title>Plant Genome Project.</title>
        <authorList>
            <person name="Zhang R.-G."/>
        </authorList>
    </citation>
    <scope>NUCLEOTIDE SEQUENCE [LARGE SCALE GENOMIC DNA]</scope>
    <source>
        <tissue evidence="7">Rhizome</tissue>
    </source>
</reference>
<feature type="transmembrane region" description="Helical" evidence="5">
    <location>
        <begin position="356"/>
        <end position="379"/>
    </location>
</feature>
<protein>
    <recommendedName>
        <fullName evidence="6">CRAL-TRIO domain-containing protein</fullName>
    </recommendedName>
</protein>
<keyword evidence="5" id="KW-0472">Membrane</keyword>
<evidence type="ECO:0000259" key="6">
    <source>
        <dbReference type="PROSITE" id="PS50191"/>
    </source>
</evidence>
<gene>
    <name evidence="7" type="ORF">ZIOFF_069391</name>
</gene>
<dbReference type="InterPro" id="IPR001251">
    <property type="entry name" value="CRAL-TRIO_dom"/>
</dbReference>
<dbReference type="SMART" id="SM00516">
    <property type="entry name" value="SEC14"/>
    <property type="match status" value="1"/>
</dbReference>
<evidence type="ECO:0000313" key="7">
    <source>
        <dbReference type="EMBL" id="KAG6471938.1"/>
    </source>
</evidence>
<evidence type="ECO:0000256" key="1">
    <source>
        <dbReference type="ARBA" id="ARBA00004202"/>
    </source>
</evidence>
<keyword evidence="5" id="KW-0812">Transmembrane</keyword>
<dbReference type="GO" id="GO:0005886">
    <property type="term" value="C:plasma membrane"/>
    <property type="evidence" value="ECO:0007669"/>
    <property type="project" value="UniProtKB-SubCell"/>
</dbReference>
<feature type="domain" description="CRAL-TRIO" evidence="6">
    <location>
        <begin position="25"/>
        <end position="233"/>
    </location>
</feature>
<comment type="caution">
    <text evidence="7">The sequence shown here is derived from an EMBL/GenBank/DDBJ whole genome shotgun (WGS) entry which is preliminary data.</text>
</comment>
<dbReference type="AlphaFoldDB" id="A0A8J5ERN8"/>
<evidence type="ECO:0000256" key="5">
    <source>
        <dbReference type="SAM" id="Phobius"/>
    </source>
</evidence>
<evidence type="ECO:0000256" key="3">
    <source>
        <dbReference type="ARBA" id="ARBA00023034"/>
    </source>
</evidence>
<dbReference type="Pfam" id="PF00650">
    <property type="entry name" value="CRAL_TRIO"/>
    <property type="match status" value="1"/>
</dbReference>
<accession>A0A8J5ERN8</accession>
<sequence>MWSEMLQWRINFGADTIIHDFVFDELDEVLHYYPHGFHGVDKDGRPLYIERLGKVESNRLLAVTTVERFLKYHVQCIEKMLTEKFPACSVATQRHIDMMITILDVQGVNWISVGKLARDVVVQIQKIDTDNYPEILYKLFVINAGSGFRLLWNTIKGIIDPRTAAKIVVLGERYQNTLLECIEMRFTYSVFCEFSHAYKRPCGLMISTIAIYFLVIDDSELPEFLGGSCTCSDKGGCLRSNRGPWSEPEIINLVQEAKQMSPSSRGNVLYGEKLNQQVRMFKKSNMNEKSYKESVSHTGSVLQFATQSTPVHENGIENEIREDVPSNNSDGETIMCDKFEDCLINDSNPKSSLSKFLALAMGAVGNFVMKLLAIFFLFFGLKNGRFGNRNVQSSGHHGIEPTNENSMNNLIYHDAAEEDPILPCMEKFQKLDQLIDLDMEPMGISEENGGVFVDSPNSLESLKLELLEENNVTQETSEKHIQVSDARITGDINRRSSRRRASLSKLRSTISSWRMTYRCS</sequence>
<dbReference type="InterPro" id="IPR051026">
    <property type="entry name" value="PI/PC_transfer"/>
</dbReference>
<dbReference type="Gene3D" id="3.40.525.10">
    <property type="entry name" value="CRAL-TRIO lipid binding domain"/>
    <property type="match status" value="1"/>
</dbReference>
<comment type="subcellular location">
    <subcellularLocation>
        <location evidence="1">Cell membrane</location>
        <topology evidence="1">Peripheral membrane protein</topology>
    </subcellularLocation>
    <subcellularLocation>
        <location evidence="2">Golgi apparatus membrane</location>
        <topology evidence="2">Peripheral membrane protein</topology>
    </subcellularLocation>
</comment>
<organism evidence="7 8">
    <name type="scientific">Zingiber officinale</name>
    <name type="common">Ginger</name>
    <name type="synonym">Amomum zingiber</name>
    <dbReference type="NCBI Taxonomy" id="94328"/>
    <lineage>
        <taxon>Eukaryota</taxon>
        <taxon>Viridiplantae</taxon>
        <taxon>Streptophyta</taxon>
        <taxon>Embryophyta</taxon>
        <taxon>Tracheophyta</taxon>
        <taxon>Spermatophyta</taxon>
        <taxon>Magnoliopsida</taxon>
        <taxon>Liliopsida</taxon>
        <taxon>Zingiberales</taxon>
        <taxon>Zingiberaceae</taxon>
        <taxon>Zingiber</taxon>
    </lineage>
</organism>
<evidence type="ECO:0000256" key="4">
    <source>
        <dbReference type="ARBA" id="ARBA00038020"/>
    </source>
</evidence>
<keyword evidence="8" id="KW-1185">Reference proteome</keyword>
<dbReference type="CDD" id="cd00170">
    <property type="entry name" value="SEC14"/>
    <property type="match status" value="1"/>
</dbReference>
<dbReference type="SUPFAM" id="SSF52087">
    <property type="entry name" value="CRAL/TRIO domain"/>
    <property type="match status" value="1"/>
</dbReference>
<comment type="similarity">
    <text evidence="4">Belongs to the SFH family.</text>
</comment>
<dbReference type="PANTHER" id="PTHR45657">
    <property type="entry name" value="CRAL-TRIO DOMAIN-CONTAINING PROTEIN YKL091C-RELATED"/>
    <property type="match status" value="1"/>
</dbReference>